<name>A0A0D1AQE9_CLOBO</name>
<accession>A0A0D1AQE9</accession>
<dbReference type="OrthoDB" id="5393676at2"/>
<comment type="caution">
    <text evidence="1">The sequence shown here is derived from an EMBL/GenBank/DDBJ whole genome shotgun (WGS) entry which is preliminary data.</text>
</comment>
<dbReference type="PATRIC" id="fig|1379739.3.peg.660"/>
<dbReference type="AlphaFoldDB" id="A0A0D1AQE9"/>
<evidence type="ECO:0000313" key="2">
    <source>
        <dbReference type="Proteomes" id="UP000032250"/>
    </source>
</evidence>
<dbReference type="InterPro" id="IPR024523">
    <property type="entry name" value="DUF3793"/>
</dbReference>
<organism evidence="1 2">
    <name type="scientific">Clostridium botulinum B2 450</name>
    <dbReference type="NCBI Taxonomy" id="1379739"/>
    <lineage>
        <taxon>Bacteria</taxon>
        <taxon>Bacillati</taxon>
        <taxon>Bacillota</taxon>
        <taxon>Clostridia</taxon>
        <taxon>Eubacteriales</taxon>
        <taxon>Clostridiaceae</taxon>
        <taxon>Clostridium</taxon>
    </lineage>
</organism>
<sequence>MSRNLVTKYMNVINAMENKKYLYSLLLYLIAPTLDGVKPSTIVTLSTSGKNLDLLWSKYKKEFLEIYKINYIELKKTDKCTTILFYHKEALNKVLYNKYNLEFLKEIGYRDFSNEESFLLKLKSRFKDTCPHEIGIFLGIPLEEVKSFIQDPKRECIYCGYWKVYNDIQKAKKQFTTYDISRTNMILEVLEKEQVYD</sequence>
<gene>
    <name evidence="1" type="ORF">N495_01775</name>
</gene>
<dbReference type="Proteomes" id="UP000032250">
    <property type="component" value="Unassembled WGS sequence"/>
</dbReference>
<dbReference type="EMBL" id="JXSU01000006">
    <property type="protein sequence ID" value="KIS25334.1"/>
    <property type="molecule type" value="Genomic_DNA"/>
</dbReference>
<dbReference type="HOGENOM" id="CLU_080981_1_0_9"/>
<dbReference type="Pfam" id="PF12672">
    <property type="entry name" value="DUF3793"/>
    <property type="match status" value="1"/>
</dbReference>
<evidence type="ECO:0008006" key="3">
    <source>
        <dbReference type="Google" id="ProtNLM"/>
    </source>
</evidence>
<evidence type="ECO:0000313" key="1">
    <source>
        <dbReference type="EMBL" id="KIS25334.1"/>
    </source>
</evidence>
<dbReference type="RefSeq" id="WP_003487504.1">
    <property type="nucleotide sequence ID" value="NZ_JXSU01000006.1"/>
</dbReference>
<protein>
    <recommendedName>
        <fullName evidence="3">DUF3793 domain-containing protein</fullName>
    </recommendedName>
</protein>
<proteinExistence type="predicted"/>
<reference evidence="1 2" key="1">
    <citation type="submission" date="2014-06" db="EMBL/GenBank/DDBJ databases">
        <title>Genome characterization of distinct group I Clostridium botulinum lineages.</title>
        <authorList>
            <person name="Giordani F."/>
            <person name="Anselmo A."/>
            <person name="Fillo S."/>
            <person name="Palozzi A.M."/>
            <person name="Fortunato A."/>
            <person name="Gentile B."/>
            <person name="Ciammaruconi A."/>
            <person name="Anniballi F."/>
            <person name="De Medici D."/>
            <person name="Lista F."/>
        </authorList>
    </citation>
    <scope>NUCLEOTIDE SEQUENCE [LARGE SCALE GENOMIC DNA]</scope>
    <source>
        <strain evidence="1 2">B2 450</strain>
    </source>
</reference>